<accession>A0ABV8SH55</accession>
<dbReference type="Proteomes" id="UP001595755">
    <property type="component" value="Unassembled WGS sequence"/>
</dbReference>
<comment type="caution">
    <text evidence="1">The sequence shown here is derived from an EMBL/GenBank/DDBJ whole genome shotgun (WGS) entry which is preliminary data.</text>
</comment>
<evidence type="ECO:0000313" key="2">
    <source>
        <dbReference type="Proteomes" id="UP001595755"/>
    </source>
</evidence>
<name>A0ABV8SH55_9BACL</name>
<sequence>MMAPTVSEYIRSIGSGRLYGLSNAYNSQALYYNKDLFDRAGVAYPRDGMNWEEVLQLAQRFNQAQSGS</sequence>
<dbReference type="SUPFAM" id="SSF53850">
    <property type="entry name" value="Periplasmic binding protein-like II"/>
    <property type="match status" value="1"/>
</dbReference>
<reference evidence="2" key="1">
    <citation type="journal article" date="2019" name="Int. J. Syst. Evol. Microbiol.">
        <title>The Global Catalogue of Microorganisms (GCM) 10K type strain sequencing project: providing services to taxonomists for standard genome sequencing and annotation.</title>
        <authorList>
            <consortium name="The Broad Institute Genomics Platform"/>
            <consortium name="The Broad Institute Genome Sequencing Center for Infectious Disease"/>
            <person name="Wu L."/>
            <person name="Ma J."/>
        </authorList>
    </citation>
    <scope>NUCLEOTIDE SEQUENCE [LARGE SCALE GENOMIC DNA]</scope>
    <source>
        <strain evidence="2">CGMCC 4.1641</strain>
    </source>
</reference>
<protein>
    <submittedName>
        <fullName evidence="1">Extracellular solute-binding protein</fullName>
    </submittedName>
</protein>
<gene>
    <name evidence="1" type="ORF">ACFO1S_23030</name>
</gene>
<evidence type="ECO:0000313" key="1">
    <source>
        <dbReference type="EMBL" id="MFC4306302.1"/>
    </source>
</evidence>
<dbReference type="Gene3D" id="3.40.190.10">
    <property type="entry name" value="Periplasmic binding protein-like II"/>
    <property type="match status" value="1"/>
</dbReference>
<organism evidence="1 2">
    <name type="scientific">Cohnella boryungensis</name>
    <dbReference type="NCBI Taxonomy" id="768479"/>
    <lineage>
        <taxon>Bacteria</taxon>
        <taxon>Bacillati</taxon>
        <taxon>Bacillota</taxon>
        <taxon>Bacilli</taxon>
        <taxon>Bacillales</taxon>
        <taxon>Paenibacillaceae</taxon>
        <taxon>Cohnella</taxon>
    </lineage>
</organism>
<keyword evidence="2" id="KW-1185">Reference proteome</keyword>
<dbReference type="EMBL" id="JBHSED010000058">
    <property type="protein sequence ID" value="MFC4306302.1"/>
    <property type="molecule type" value="Genomic_DNA"/>
</dbReference>
<proteinExistence type="predicted"/>